<dbReference type="EMBL" id="FUZZ01000003">
    <property type="protein sequence ID" value="SKD07866.1"/>
    <property type="molecule type" value="Genomic_DNA"/>
</dbReference>
<dbReference type="AlphaFoldDB" id="A0A1T5P5D3"/>
<protein>
    <recommendedName>
        <fullName evidence="4">Chaperone of endosialidase</fullName>
    </recommendedName>
</protein>
<organism evidence="2 3">
    <name type="scientific">Chitinophaga ginsengisegetis</name>
    <dbReference type="NCBI Taxonomy" id="393003"/>
    <lineage>
        <taxon>Bacteria</taxon>
        <taxon>Pseudomonadati</taxon>
        <taxon>Bacteroidota</taxon>
        <taxon>Chitinophagia</taxon>
        <taxon>Chitinophagales</taxon>
        <taxon>Chitinophagaceae</taxon>
        <taxon>Chitinophaga</taxon>
    </lineage>
</organism>
<gene>
    <name evidence="2" type="ORF">SAMN05660461_3849</name>
</gene>
<feature type="signal peptide" evidence="1">
    <location>
        <begin position="1"/>
        <end position="20"/>
    </location>
</feature>
<keyword evidence="3" id="KW-1185">Reference proteome</keyword>
<proteinExistence type="predicted"/>
<keyword evidence="1" id="KW-0732">Signal</keyword>
<sequence length="468" mass="49682">MKRTLSLLLLLTAIVSGGKAQTYINNQTTLQPSSNFYISGTAQSNTLKTTAGTSATGMSHFHMFTGDGNTPANLRWTQAFIGLEGASNAGADFRIFRYSNTGAFLGTGLAIERATGNVIVNNLTAANASKIQGTGTAANQSYLQFMQSDNITRDGYVGMGSGANKDIYLVSDNGNINLNPKTGGGAFQVASAQVQNTTGTFLMSNATSNNISFNAVGLAGPSFTTRSIGSKVILWNAPLNATTSGWDVGMETNHMWFGIASASNAQGFKFYGGTTQIGRIDGMGATDWEGQGRFKGWYTANGTGPAAEIGISAGRAAFIGFDRTPGATKYLPVLLSGGTTATNQKTLIITDAGVGIGTLTPQSELSVKGTITAQRVKVTQTGWADYVFHKNYQLPSLAEVEAYVRSNQHLEGIPSAAEVEKEGIDVGEMNKKLLAKVEELTLYLIEQNKKITALEEWKKQQEKLSIHP</sequence>
<evidence type="ECO:0000313" key="2">
    <source>
        <dbReference type="EMBL" id="SKD07866.1"/>
    </source>
</evidence>
<dbReference type="Proteomes" id="UP000190166">
    <property type="component" value="Unassembled WGS sequence"/>
</dbReference>
<name>A0A1T5P5D3_9BACT</name>
<dbReference type="STRING" id="393003.SAMN05660461_3849"/>
<evidence type="ECO:0008006" key="4">
    <source>
        <dbReference type="Google" id="ProtNLM"/>
    </source>
</evidence>
<reference evidence="2 3" key="1">
    <citation type="submission" date="2017-02" db="EMBL/GenBank/DDBJ databases">
        <authorList>
            <person name="Peterson S.W."/>
        </authorList>
    </citation>
    <scope>NUCLEOTIDE SEQUENCE [LARGE SCALE GENOMIC DNA]</scope>
    <source>
        <strain evidence="2 3">DSM 18108</strain>
    </source>
</reference>
<accession>A0A1T5P5D3</accession>
<dbReference type="RefSeq" id="WP_079471133.1">
    <property type="nucleotide sequence ID" value="NZ_FUZZ01000003.1"/>
</dbReference>
<feature type="chain" id="PRO_5013364218" description="Chaperone of endosialidase" evidence="1">
    <location>
        <begin position="21"/>
        <end position="468"/>
    </location>
</feature>
<evidence type="ECO:0000256" key="1">
    <source>
        <dbReference type="SAM" id="SignalP"/>
    </source>
</evidence>
<evidence type="ECO:0000313" key="3">
    <source>
        <dbReference type="Proteomes" id="UP000190166"/>
    </source>
</evidence>